<sequence length="153" mass="17104">MPYFEIVTVIAAPPERVFETSLDVEVHSRSMAKSSERVVGGRTRGVLSLGDTVTWQARHFGLTWRLTSRITAYDSPGYFVDEQDAGPFGRWRHAHHFEPDGAGGTVMKDVIDFASPFGLLGRVVDRTVLDRYMRRLISTRNAYLADALGCQKG</sequence>
<name>A0ABT3TY52_9ACTN</name>
<proteinExistence type="predicted"/>
<dbReference type="Gene3D" id="3.30.530.20">
    <property type="match status" value="1"/>
</dbReference>
<evidence type="ECO:0000313" key="1">
    <source>
        <dbReference type="EMBL" id="MCX3061426.1"/>
    </source>
</evidence>
<dbReference type="RefSeq" id="WP_266600780.1">
    <property type="nucleotide sequence ID" value="NZ_JAPHNL010000200.1"/>
</dbReference>
<dbReference type="InterPro" id="IPR019587">
    <property type="entry name" value="Polyketide_cyclase/dehydratase"/>
</dbReference>
<keyword evidence="2" id="KW-1185">Reference proteome</keyword>
<gene>
    <name evidence="1" type="ORF">OFY01_16995</name>
</gene>
<comment type="caution">
    <text evidence="1">The sequence shown here is derived from an EMBL/GenBank/DDBJ whole genome shotgun (WGS) entry which is preliminary data.</text>
</comment>
<dbReference type="SUPFAM" id="SSF55961">
    <property type="entry name" value="Bet v1-like"/>
    <property type="match status" value="1"/>
</dbReference>
<dbReference type="Proteomes" id="UP001163064">
    <property type="component" value="Unassembled WGS sequence"/>
</dbReference>
<dbReference type="CDD" id="cd07820">
    <property type="entry name" value="SRPBCC_3"/>
    <property type="match status" value="1"/>
</dbReference>
<dbReference type="EMBL" id="JAPHNL010000200">
    <property type="protein sequence ID" value="MCX3061426.1"/>
    <property type="molecule type" value="Genomic_DNA"/>
</dbReference>
<reference evidence="1" key="1">
    <citation type="submission" date="2022-10" db="EMBL/GenBank/DDBJ databases">
        <title>Streptomyces beihaiensis sp. nov., a chitin degrading actinobacterium, isolated from shrimp pond soil.</title>
        <authorList>
            <person name="Xie J."/>
            <person name="Shen N."/>
        </authorList>
    </citation>
    <scope>NUCLEOTIDE SEQUENCE</scope>
    <source>
        <strain evidence="1">GXMU-J5</strain>
    </source>
</reference>
<evidence type="ECO:0000313" key="2">
    <source>
        <dbReference type="Proteomes" id="UP001163064"/>
    </source>
</evidence>
<dbReference type="Pfam" id="PF10604">
    <property type="entry name" value="Polyketide_cyc2"/>
    <property type="match status" value="1"/>
</dbReference>
<accession>A0ABT3TY52</accession>
<organism evidence="1 2">
    <name type="scientific">Streptomyces beihaiensis</name>
    <dbReference type="NCBI Taxonomy" id="2984495"/>
    <lineage>
        <taxon>Bacteria</taxon>
        <taxon>Bacillati</taxon>
        <taxon>Actinomycetota</taxon>
        <taxon>Actinomycetes</taxon>
        <taxon>Kitasatosporales</taxon>
        <taxon>Streptomycetaceae</taxon>
        <taxon>Streptomyces</taxon>
    </lineage>
</organism>
<protein>
    <submittedName>
        <fullName evidence="1">SRPBCC family protein</fullName>
    </submittedName>
</protein>
<dbReference type="InterPro" id="IPR023393">
    <property type="entry name" value="START-like_dom_sf"/>
</dbReference>